<organism evidence="3 4">
    <name type="scientific">Saccharomyces pastorianus</name>
    <name type="common">Lager yeast</name>
    <name type="synonym">Saccharomyces cerevisiae x Saccharomyces eubayanus</name>
    <dbReference type="NCBI Taxonomy" id="27292"/>
    <lineage>
        <taxon>Eukaryota</taxon>
        <taxon>Fungi</taxon>
        <taxon>Dikarya</taxon>
        <taxon>Ascomycota</taxon>
        <taxon>Saccharomycotina</taxon>
        <taxon>Saccharomycetes</taxon>
        <taxon>Saccharomycetales</taxon>
        <taxon>Saccharomycetaceae</taxon>
        <taxon>Saccharomyces</taxon>
    </lineage>
</organism>
<protein>
    <submittedName>
        <fullName evidence="3">Secreted protein css2</fullName>
    </submittedName>
</protein>
<dbReference type="Proteomes" id="UP000501346">
    <property type="component" value="Chromosome ScVI"/>
</dbReference>
<dbReference type="InterPro" id="IPR046624">
    <property type="entry name" value="CSS2_C"/>
</dbReference>
<keyword evidence="4" id="KW-1185">Reference proteome</keyword>
<feature type="domain" description="Secreted protein CSS2 C-terminal" evidence="2">
    <location>
        <begin position="131"/>
        <end position="208"/>
    </location>
</feature>
<dbReference type="OrthoDB" id="4067243at2759"/>
<dbReference type="Pfam" id="PF20521">
    <property type="entry name" value="DUF6736"/>
    <property type="match status" value="1"/>
</dbReference>
<keyword evidence="1" id="KW-0732">Signal</keyword>
<name>A0A6C1DRC4_SACPS</name>
<evidence type="ECO:0000313" key="4">
    <source>
        <dbReference type="Proteomes" id="UP000501346"/>
    </source>
</evidence>
<evidence type="ECO:0000256" key="1">
    <source>
        <dbReference type="SAM" id="SignalP"/>
    </source>
</evidence>
<feature type="signal peptide" evidence="1">
    <location>
        <begin position="1"/>
        <end position="17"/>
    </location>
</feature>
<sequence>MWCYSHFLLIFVSFVTSFAHKLPANNSTTNGGTDGIAVPVIETTIDSGMYSENGTDLMTPEDLPDLLSDGIVLSFANTTETGSDSDSTLIDSEDLQRCIDIPDRSCSAQRGNLCSYSFWDIPFSFLNTVHDIFGMTNMGNCAVMAGNKGAFYYKYYPVEPNCNSTIHQKTIDDALQQATEQLNGDFNNIYFFHVDRGGLWQGGLMVGTRVFTWFAGAKWAEHKGFIEAGFTS</sequence>
<reference evidence="3 4" key="1">
    <citation type="journal article" date="2019" name="BMC Genomics">
        <title>Chromosome level assembly and comparative genome analysis confirm lager-brewing yeasts originated from a single hybridization.</title>
        <authorList>
            <person name="Salazar A.N."/>
            <person name="Gorter de Vries A.R."/>
            <person name="van den Broek M."/>
            <person name="Brouwers N."/>
            <person name="de la Torre Cortes P."/>
            <person name="Kuijpers N.G.A."/>
            <person name="Daran J.G."/>
            <person name="Abeel T."/>
        </authorList>
    </citation>
    <scope>NUCLEOTIDE SEQUENCE [LARGE SCALE GENOMIC DNA]</scope>
    <source>
        <strain evidence="3 4">CBS 1483</strain>
    </source>
</reference>
<dbReference type="AlphaFoldDB" id="A0A6C1DRC4"/>
<dbReference type="EMBL" id="CP048987">
    <property type="protein sequence ID" value="QID79351.1"/>
    <property type="molecule type" value="Genomic_DNA"/>
</dbReference>
<evidence type="ECO:0000313" key="3">
    <source>
        <dbReference type="EMBL" id="QID79351.1"/>
    </source>
</evidence>
<gene>
    <name evidence="3" type="primary">CSS2</name>
    <name evidence="3" type="ORF">GRS66_001610</name>
</gene>
<accession>A0A6C1DRC4</accession>
<proteinExistence type="predicted"/>
<evidence type="ECO:0000259" key="2">
    <source>
        <dbReference type="Pfam" id="PF20521"/>
    </source>
</evidence>
<feature type="chain" id="PRO_5025470906" evidence="1">
    <location>
        <begin position="18"/>
        <end position="232"/>
    </location>
</feature>